<evidence type="ECO:0000256" key="4">
    <source>
        <dbReference type="ARBA" id="ARBA00022989"/>
    </source>
</evidence>
<dbReference type="PANTHER" id="PTHR24269">
    <property type="entry name" value="KREMEN PROTEIN"/>
    <property type="match status" value="1"/>
</dbReference>
<proteinExistence type="predicted"/>
<evidence type="ECO:0000313" key="10">
    <source>
        <dbReference type="EMBL" id="CAH1391336.1"/>
    </source>
</evidence>
<dbReference type="OrthoDB" id="6591034at2759"/>
<evidence type="ECO:0000256" key="3">
    <source>
        <dbReference type="ARBA" id="ARBA00022729"/>
    </source>
</evidence>
<dbReference type="InterPro" id="IPR002889">
    <property type="entry name" value="WSC_carb-bd"/>
</dbReference>
<sequence length="335" mass="38236">MWLQPLLLVLAAAQWISGEYLGCFEDKGNRVMADYRMELSDINNPPKCMKICQQLSYPYAAVEFGSHCFCSKEKPSESLKKNENDCRSRCPNSNQMCGGTWRLAAYSVHPYVIPIEDEGTYIGCYQDSGERLLNDFRINFHEINNPKRCIHVCTALGYLYAGTEFGNECFCGNKKPSDDNKKGENECRTFCPHNRQEYCGATWRIAVYRTLVDPNTQTIITDENLSQSALGCFEDSGKRLLSEYRITLNDINSPKKCYYLCQHLRYDYAGVENGDQCFCGNQKPNENKKKKDSECQSSCPHSKEKCGGSWRLYVYSTDSYPPHYETDSGALYGHP</sequence>
<evidence type="ECO:0000256" key="6">
    <source>
        <dbReference type="ARBA" id="ARBA00023180"/>
    </source>
</evidence>
<dbReference type="EMBL" id="OV725077">
    <property type="protein sequence ID" value="CAH1391336.1"/>
    <property type="molecule type" value="Genomic_DNA"/>
</dbReference>
<name>A0A9P0H1G1_NEZVI</name>
<evidence type="ECO:0000256" key="8">
    <source>
        <dbReference type="SAM" id="SignalP"/>
    </source>
</evidence>
<evidence type="ECO:0000259" key="9">
    <source>
        <dbReference type="PROSITE" id="PS51212"/>
    </source>
</evidence>
<evidence type="ECO:0000256" key="5">
    <source>
        <dbReference type="ARBA" id="ARBA00023136"/>
    </source>
</evidence>
<keyword evidence="2" id="KW-0812">Transmembrane</keyword>
<accession>A0A9P0H1G1</accession>
<dbReference type="SMART" id="SM00321">
    <property type="entry name" value="WSC"/>
    <property type="match status" value="3"/>
</dbReference>
<reference evidence="10" key="1">
    <citation type="submission" date="2022-01" db="EMBL/GenBank/DDBJ databases">
        <authorList>
            <person name="King R."/>
        </authorList>
    </citation>
    <scope>NUCLEOTIDE SEQUENCE</scope>
</reference>
<keyword evidence="3 8" id="KW-0732">Signal</keyword>
<keyword evidence="4" id="KW-1133">Transmembrane helix</keyword>
<protein>
    <recommendedName>
        <fullName evidence="9">WSC domain-containing protein</fullName>
    </recommendedName>
</protein>
<evidence type="ECO:0000256" key="7">
    <source>
        <dbReference type="SAM" id="MobiDB-lite"/>
    </source>
</evidence>
<feature type="signal peptide" evidence="8">
    <location>
        <begin position="1"/>
        <end position="18"/>
    </location>
</feature>
<dbReference type="InterPro" id="IPR051836">
    <property type="entry name" value="Kremen_rcpt"/>
</dbReference>
<keyword evidence="11" id="KW-1185">Reference proteome</keyword>
<feature type="compositionally biased region" description="Basic and acidic residues" evidence="7">
    <location>
        <begin position="285"/>
        <end position="294"/>
    </location>
</feature>
<keyword evidence="6" id="KW-0325">Glycoprotein</keyword>
<feature type="chain" id="PRO_5040326370" description="WSC domain-containing protein" evidence="8">
    <location>
        <begin position="19"/>
        <end position="335"/>
    </location>
</feature>
<keyword evidence="5" id="KW-0472">Membrane</keyword>
<gene>
    <name evidence="10" type="ORF">NEZAVI_LOCUS2374</name>
</gene>
<dbReference type="GO" id="GO:0005886">
    <property type="term" value="C:plasma membrane"/>
    <property type="evidence" value="ECO:0007669"/>
    <property type="project" value="TreeGrafter"/>
</dbReference>
<feature type="domain" description="WSC" evidence="9">
    <location>
        <begin position="17"/>
        <end position="109"/>
    </location>
</feature>
<dbReference type="PROSITE" id="PS51212">
    <property type="entry name" value="WSC"/>
    <property type="match status" value="3"/>
</dbReference>
<feature type="region of interest" description="Disordered" evidence="7">
    <location>
        <begin position="285"/>
        <end position="304"/>
    </location>
</feature>
<evidence type="ECO:0000313" key="11">
    <source>
        <dbReference type="Proteomes" id="UP001152798"/>
    </source>
</evidence>
<dbReference type="AlphaFoldDB" id="A0A9P0H1G1"/>
<dbReference type="Proteomes" id="UP001152798">
    <property type="component" value="Chromosome 1"/>
</dbReference>
<organism evidence="10 11">
    <name type="scientific">Nezara viridula</name>
    <name type="common">Southern green stink bug</name>
    <name type="synonym">Cimex viridulus</name>
    <dbReference type="NCBI Taxonomy" id="85310"/>
    <lineage>
        <taxon>Eukaryota</taxon>
        <taxon>Metazoa</taxon>
        <taxon>Ecdysozoa</taxon>
        <taxon>Arthropoda</taxon>
        <taxon>Hexapoda</taxon>
        <taxon>Insecta</taxon>
        <taxon>Pterygota</taxon>
        <taxon>Neoptera</taxon>
        <taxon>Paraneoptera</taxon>
        <taxon>Hemiptera</taxon>
        <taxon>Heteroptera</taxon>
        <taxon>Panheteroptera</taxon>
        <taxon>Pentatomomorpha</taxon>
        <taxon>Pentatomoidea</taxon>
        <taxon>Pentatomidae</taxon>
        <taxon>Pentatominae</taxon>
        <taxon>Nezara</taxon>
    </lineage>
</organism>
<evidence type="ECO:0000256" key="1">
    <source>
        <dbReference type="ARBA" id="ARBA00004167"/>
    </source>
</evidence>
<feature type="domain" description="WSC" evidence="9">
    <location>
        <begin position="118"/>
        <end position="211"/>
    </location>
</feature>
<feature type="domain" description="WSC" evidence="9">
    <location>
        <begin position="226"/>
        <end position="318"/>
    </location>
</feature>
<comment type="subcellular location">
    <subcellularLocation>
        <location evidence="1">Membrane</location>
        <topology evidence="1">Single-pass membrane protein</topology>
    </subcellularLocation>
</comment>
<dbReference type="PANTHER" id="PTHR24269:SF16">
    <property type="entry name" value="PROTEIN SLG1"/>
    <property type="match status" value="1"/>
</dbReference>
<evidence type="ECO:0000256" key="2">
    <source>
        <dbReference type="ARBA" id="ARBA00022692"/>
    </source>
</evidence>
<dbReference type="Pfam" id="PF01822">
    <property type="entry name" value="WSC"/>
    <property type="match status" value="3"/>
</dbReference>